<reference evidence="3" key="1">
    <citation type="journal article" date="2013" name="Nat. Genet.">
        <title>The duck genome and transcriptome provide insight into an avian influenza virus reservoir species.</title>
        <authorList>
            <person name="Huang Y."/>
            <person name="Li Y."/>
            <person name="Burt D.W."/>
            <person name="Chen H."/>
            <person name="Zhang Y."/>
            <person name="Qian W."/>
            <person name="Kim H."/>
            <person name="Gan S."/>
            <person name="Zhao Y."/>
            <person name="Li J."/>
            <person name="Yi K."/>
            <person name="Feng H."/>
            <person name="Zhu P."/>
            <person name="Li B."/>
            <person name="Liu Q."/>
            <person name="Fairley S."/>
            <person name="Magor K.E."/>
            <person name="Du Z."/>
            <person name="Hu X."/>
            <person name="Goodman L."/>
            <person name="Tafer H."/>
            <person name="Vignal A."/>
            <person name="Lee T."/>
            <person name="Kim K.W."/>
            <person name="Sheng Z."/>
            <person name="An Y."/>
            <person name="Searle S."/>
            <person name="Herrero J."/>
            <person name="Groenen M.A."/>
            <person name="Crooijmans R.P."/>
            <person name="Faraut T."/>
            <person name="Cai Q."/>
            <person name="Webster R.G."/>
            <person name="Aldridge J.R."/>
            <person name="Warren W.C."/>
            <person name="Bartschat S."/>
            <person name="Kehr S."/>
            <person name="Marz M."/>
            <person name="Stadler P.F."/>
            <person name="Smith J."/>
            <person name="Kraus R.H."/>
            <person name="Zhao Y."/>
            <person name="Ren L."/>
            <person name="Fei J."/>
            <person name="Morisson M."/>
            <person name="Kaiser P."/>
            <person name="Griffin D.K."/>
            <person name="Rao M."/>
            <person name="Pitel F."/>
            <person name="Wang J."/>
            <person name="Li N."/>
        </authorList>
    </citation>
    <scope>NUCLEOTIDE SEQUENCE [LARGE SCALE GENOMIC DNA]</scope>
</reference>
<evidence type="ECO:0000313" key="3">
    <source>
        <dbReference type="Proteomes" id="UP000296049"/>
    </source>
</evidence>
<dbReference type="Proteomes" id="UP000296049">
    <property type="component" value="Unassembled WGS sequence"/>
</dbReference>
<organism evidence="2 3">
    <name type="scientific">Anas platyrhynchos</name>
    <name type="common">Mallard</name>
    <name type="synonym">Anas boschas</name>
    <dbReference type="NCBI Taxonomy" id="8839"/>
    <lineage>
        <taxon>Eukaryota</taxon>
        <taxon>Metazoa</taxon>
        <taxon>Chordata</taxon>
        <taxon>Craniata</taxon>
        <taxon>Vertebrata</taxon>
        <taxon>Euteleostomi</taxon>
        <taxon>Archelosauria</taxon>
        <taxon>Archosauria</taxon>
        <taxon>Dinosauria</taxon>
        <taxon>Saurischia</taxon>
        <taxon>Theropoda</taxon>
        <taxon>Coelurosauria</taxon>
        <taxon>Aves</taxon>
        <taxon>Neognathae</taxon>
        <taxon>Galloanserae</taxon>
        <taxon>Anseriformes</taxon>
        <taxon>Anatidae</taxon>
        <taxon>Anatinae</taxon>
        <taxon>Anas</taxon>
    </lineage>
</organism>
<feature type="region of interest" description="Disordered" evidence="1">
    <location>
        <begin position="45"/>
        <end position="64"/>
    </location>
</feature>
<dbReference type="EMBL" id="KB742479">
    <property type="protein sequence ID" value="EOB07997.1"/>
    <property type="molecule type" value="Genomic_DNA"/>
</dbReference>
<sequence length="370" mass="40710">MVLTNISTSPDVLQVKFWTNRETPTTATVPMVLLLSPSLTRVTRQGSKLPELHPSPKDVNSNIKDKSSDSLVVAREFAMTDRMPPAVKQPSDPHLTARAKRRGCSTPHASRGFCTLKIADELDEIGLVWRLSGASLVLNPGTHIHLGCWFPFSCQWCLSVSPSHCEHLREEQVHDTEPDDITSSVEVFQAEPPRDQSKNLAGKPFKYSGDKLTISPTVPSGAVMAPIRRAVCSKAPGMALVPFLPPAELNKELDILQLAPRTVLPQHKQCSTAQPGAGRGYHLGHWALHCLHHTKLLQITGVLEAVQVFHLPTSLAGEAEQPPVHKNSVTFPECRPRDSQNLCKPKINHLPLVPVGKPKFDDVTLTYSRK</sequence>
<protein>
    <submittedName>
        <fullName evidence="2">Uncharacterized protein</fullName>
    </submittedName>
</protein>
<evidence type="ECO:0000313" key="2">
    <source>
        <dbReference type="EMBL" id="EOB07997.1"/>
    </source>
</evidence>
<evidence type="ECO:0000256" key="1">
    <source>
        <dbReference type="SAM" id="MobiDB-lite"/>
    </source>
</evidence>
<name>R0KDD7_ANAPL</name>
<keyword evidence="3" id="KW-1185">Reference proteome</keyword>
<dbReference type="AlphaFoldDB" id="R0KDD7"/>
<proteinExistence type="predicted"/>
<accession>R0KDD7</accession>
<gene>
    <name evidence="2" type="ORF">Anapl_00240</name>
</gene>